<keyword evidence="3" id="KW-0732">Signal</keyword>
<dbReference type="Gene3D" id="3.40.630.40">
    <property type="entry name" value="Zn-dependent exopeptidases"/>
    <property type="match status" value="1"/>
</dbReference>
<accession>A0ABX4UQ64</accession>
<proteinExistence type="predicted"/>
<dbReference type="CDD" id="cd02696">
    <property type="entry name" value="MurNAc-LAA"/>
    <property type="match status" value="1"/>
</dbReference>
<keyword evidence="6" id="KW-1185">Reference proteome</keyword>
<evidence type="ECO:0000256" key="2">
    <source>
        <dbReference type="SAM" id="MobiDB-lite"/>
    </source>
</evidence>
<dbReference type="InterPro" id="IPR050695">
    <property type="entry name" value="N-acetylmuramoyl_amidase_3"/>
</dbReference>
<dbReference type="SMART" id="SM00646">
    <property type="entry name" value="Ami_3"/>
    <property type="match status" value="1"/>
</dbReference>
<feature type="signal peptide" evidence="3">
    <location>
        <begin position="1"/>
        <end position="29"/>
    </location>
</feature>
<evidence type="ECO:0000259" key="4">
    <source>
        <dbReference type="SMART" id="SM00646"/>
    </source>
</evidence>
<dbReference type="SUPFAM" id="SSF53187">
    <property type="entry name" value="Zn-dependent exopeptidases"/>
    <property type="match status" value="1"/>
</dbReference>
<evidence type="ECO:0000313" key="5">
    <source>
        <dbReference type="EMBL" id="PMB90405.1"/>
    </source>
</evidence>
<comment type="caution">
    <text evidence="5">The sequence shown here is derived from an EMBL/GenBank/DDBJ whole genome shotgun (WGS) entry which is preliminary data.</text>
</comment>
<protein>
    <submittedName>
        <fullName evidence="5">N-acetylmuramoyl-L-alanine amidase</fullName>
    </submittedName>
</protein>
<feature type="compositionally biased region" description="Low complexity" evidence="2">
    <location>
        <begin position="40"/>
        <end position="57"/>
    </location>
</feature>
<dbReference type="Pfam" id="PF01520">
    <property type="entry name" value="Amidase_3"/>
    <property type="match status" value="1"/>
</dbReference>
<keyword evidence="1" id="KW-0378">Hydrolase</keyword>
<sequence length="288" mass="30111">MLPHHPRRRDKIMLAILGFISVGSLTLTACSPAATPGTVPSPSTPKTATSSPKAKAPSSPPTPAIPRAATTPATKPLSGKVIVLDPGHGKGRQLSNPISNGRGGRKICNTSGTATNAGYPEYKFTWQVADYLRNQLQKQGATVVLTRDNDRNAEVCVDRRGKIANENDAAALISIHGNGSKSSAPHGFFVMVSSPPLNAAQGEPSRELARAVATGLRGAGLTPSTTFGANPVPRSDLATLNFAQVPAVMVELGEMRNPQDAQRMSSPEGQQQYAAGLAQGILSFFSAR</sequence>
<feature type="domain" description="MurNAc-LAA" evidence="4">
    <location>
        <begin position="161"/>
        <end position="282"/>
    </location>
</feature>
<dbReference type="PANTHER" id="PTHR30404:SF0">
    <property type="entry name" value="N-ACETYLMURAMOYL-L-ALANINE AMIDASE AMIC"/>
    <property type="match status" value="1"/>
</dbReference>
<dbReference type="PANTHER" id="PTHR30404">
    <property type="entry name" value="N-ACETYLMURAMOYL-L-ALANINE AMIDASE"/>
    <property type="match status" value="1"/>
</dbReference>
<gene>
    <name evidence="5" type="ORF">CJ240_01315</name>
</gene>
<evidence type="ECO:0000313" key="6">
    <source>
        <dbReference type="Proteomes" id="UP000243201"/>
    </source>
</evidence>
<dbReference type="InterPro" id="IPR002508">
    <property type="entry name" value="MurNAc-LAA_cat"/>
</dbReference>
<dbReference type="PROSITE" id="PS51257">
    <property type="entry name" value="PROKAR_LIPOPROTEIN"/>
    <property type="match status" value="1"/>
</dbReference>
<evidence type="ECO:0000256" key="3">
    <source>
        <dbReference type="SAM" id="SignalP"/>
    </source>
</evidence>
<feature type="region of interest" description="Disordered" evidence="2">
    <location>
        <begin position="33"/>
        <end position="105"/>
    </location>
</feature>
<feature type="chain" id="PRO_5047269756" evidence="3">
    <location>
        <begin position="30"/>
        <end position="288"/>
    </location>
</feature>
<dbReference type="EMBL" id="PNGC01000001">
    <property type="protein sequence ID" value="PMB90405.1"/>
    <property type="molecule type" value="Genomic_DNA"/>
</dbReference>
<organism evidence="5 6">
    <name type="scientific">Varibaculum cambriense</name>
    <dbReference type="NCBI Taxonomy" id="184870"/>
    <lineage>
        <taxon>Bacteria</taxon>
        <taxon>Bacillati</taxon>
        <taxon>Actinomycetota</taxon>
        <taxon>Actinomycetes</taxon>
        <taxon>Actinomycetales</taxon>
        <taxon>Actinomycetaceae</taxon>
        <taxon>Varibaculum</taxon>
    </lineage>
</organism>
<feature type="compositionally biased region" description="Low complexity" evidence="2">
    <location>
        <begin position="65"/>
        <end position="76"/>
    </location>
</feature>
<evidence type="ECO:0000256" key="1">
    <source>
        <dbReference type="ARBA" id="ARBA00022801"/>
    </source>
</evidence>
<dbReference type="Proteomes" id="UP000243201">
    <property type="component" value="Unassembled WGS sequence"/>
</dbReference>
<reference evidence="5 6" key="1">
    <citation type="submission" date="2017-09" db="EMBL/GenBank/DDBJ databases">
        <title>Bacterial strain isolated from the female urinary microbiota.</title>
        <authorList>
            <person name="Thomas-White K."/>
            <person name="Kumar N."/>
            <person name="Forster S."/>
            <person name="Putonti C."/>
            <person name="Lawley T."/>
            <person name="Wolfe A.J."/>
        </authorList>
    </citation>
    <scope>NUCLEOTIDE SEQUENCE [LARGE SCALE GENOMIC DNA]</scope>
    <source>
        <strain evidence="5 6">UMB0744</strain>
    </source>
</reference>
<name>A0ABX4UQ64_9ACTO</name>